<proteinExistence type="predicted"/>
<feature type="transmembrane region" description="Helical" evidence="1">
    <location>
        <begin position="349"/>
        <end position="368"/>
    </location>
</feature>
<dbReference type="Proteomes" id="UP000578449">
    <property type="component" value="Unassembled WGS sequence"/>
</dbReference>
<dbReference type="AlphaFoldDB" id="A0A840P7J2"/>
<dbReference type="InterPro" id="IPR032809">
    <property type="entry name" value="Put_HupE_UreJ"/>
</dbReference>
<feature type="transmembrane region" description="Helical" evidence="1">
    <location>
        <begin position="380"/>
        <end position="400"/>
    </location>
</feature>
<keyword evidence="1" id="KW-0472">Membrane</keyword>
<organism evidence="2 3">
    <name type="scientific">Thermocatellispora tengchongensis</name>
    <dbReference type="NCBI Taxonomy" id="1073253"/>
    <lineage>
        <taxon>Bacteria</taxon>
        <taxon>Bacillati</taxon>
        <taxon>Actinomycetota</taxon>
        <taxon>Actinomycetes</taxon>
        <taxon>Streptosporangiales</taxon>
        <taxon>Streptosporangiaceae</taxon>
        <taxon>Thermocatellispora</taxon>
    </lineage>
</organism>
<name>A0A840P7J2_9ACTN</name>
<feature type="transmembrane region" description="Helical" evidence="1">
    <location>
        <begin position="282"/>
        <end position="300"/>
    </location>
</feature>
<evidence type="ECO:0000313" key="3">
    <source>
        <dbReference type="Proteomes" id="UP000578449"/>
    </source>
</evidence>
<comment type="caution">
    <text evidence="2">The sequence shown here is derived from an EMBL/GenBank/DDBJ whole genome shotgun (WGS) entry which is preliminary data.</text>
</comment>
<keyword evidence="1" id="KW-0812">Transmembrane</keyword>
<feature type="transmembrane region" description="Helical" evidence="1">
    <location>
        <begin position="312"/>
        <end position="337"/>
    </location>
</feature>
<sequence length="409" mass="42605">MDTCPSRRAWLSGLGRAGPAPMLAARRTAVLLCAAVAALLMTAGEAAAHPPGSTALVLDVRPDGVSGAVHLPEDQLELAWKPEDGPLAAYLADRLTVRGPNGIWQETFGAPTATTVNAEPAISVPFRLRPPGEPDTSDLTVAADVILREVLTHDVHLYLGRTGGTLDEPRLRPAGTFNHHTGSLTVSGPDGGFAATLLAGTAHVLEGFDHLLFLAMLLLPAPAIGRSLEVVTAFTVGHSLTLAGVTLGGWQFDTRWVEVVIALSVAASAVHAWRPRVRGGEVPLAAGFGLVHGMAFAGLLRDLGGGPDPLTLLAFNLGVELAQLLVVALVLPSLLVLAKGRHYARVRQAAAAAGLAFALTWAAERAIGWTNPLQPVVDVLTAHPAIVAVALAALAVADLFRRTAIWRTS</sequence>
<reference evidence="2 3" key="1">
    <citation type="submission" date="2020-08" db="EMBL/GenBank/DDBJ databases">
        <title>Genomic Encyclopedia of Type Strains, Phase IV (KMG-IV): sequencing the most valuable type-strain genomes for metagenomic binning, comparative biology and taxonomic classification.</title>
        <authorList>
            <person name="Goeker M."/>
        </authorList>
    </citation>
    <scope>NUCLEOTIDE SEQUENCE [LARGE SCALE GENOMIC DNA]</scope>
    <source>
        <strain evidence="2 3">DSM 45615</strain>
    </source>
</reference>
<keyword evidence="1" id="KW-1133">Transmembrane helix</keyword>
<keyword evidence="3" id="KW-1185">Reference proteome</keyword>
<dbReference type="EMBL" id="JACHGN010000017">
    <property type="protein sequence ID" value="MBB5137314.1"/>
    <property type="molecule type" value="Genomic_DNA"/>
</dbReference>
<accession>A0A840P7J2</accession>
<evidence type="ECO:0000313" key="2">
    <source>
        <dbReference type="EMBL" id="MBB5137314.1"/>
    </source>
</evidence>
<protein>
    <recommendedName>
        <fullName evidence="4">HupE/UreJ family protein</fullName>
    </recommendedName>
</protein>
<evidence type="ECO:0000256" key="1">
    <source>
        <dbReference type="SAM" id="Phobius"/>
    </source>
</evidence>
<evidence type="ECO:0008006" key="4">
    <source>
        <dbReference type="Google" id="ProtNLM"/>
    </source>
</evidence>
<dbReference type="Pfam" id="PF13795">
    <property type="entry name" value="HupE_UreJ_2"/>
    <property type="match status" value="1"/>
</dbReference>
<gene>
    <name evidence="2" type="ORF">HNP84_007066</name>
</gene>
<dbReference type="RefSeq" id="WP_185054231.1">
    <property type="nucleotide sequence ID" value="NZ_BAABIX010000012.1"/>
</dbReference>